<dbReference type="Proteomes" id="UP001218638">
    <property type="component" value="Chromosome"/>
</dbReference>
<dbReference type="SUPFAM" id="SSF52266">
    <property type="entry name" value="SGNH hydrolase"/>
    <property type="match status" value="1"/>
</dbReference>
<dbReference type="Pfam" id="PF13472">
    <property type="entry name" value="Lipase_GDSL_2"/>
    <property type="match status" value="1"/>
</dbReference>
<dbReference type="PANTHER" id="PTHR11852:SF0">
    <property type="entry name" value="PLATELET-ACTIVATING FACTOR ACETYLHYDROLASE IB SUBUNIT BETA HOMOLOG"/>
    <property type="match status" value="1"/>
</dbReference>
<organism evidence="4 5">
    <name type="scientific">Synoicihabitans lomoniglobus</name>
    <dbReference type="NCBI Taxonomy" id="2909285"/>
    <lineage>
        <taxon>Bacteria</taxon>
        <taxon>Pseudomonadati</taxon>
        <taxon>Verrucomicrobiota</taxon>
        <taxon>Opitutia</taxon>
        <taxon>Opitutales</taxon>
        <taxon>Opitutaceae</taxon>
        <taxon>Synoicihabitans</taxon>
    </lineage>
</organism>
<dbReference type="PANTHER" id="PTHR11852">
    <property type="entry name" value="PLATELET-ACTIVATING FACTOR ACETYLHYDROLASE"/>
    <property type="match status" value="1"/>
</dbReference>
<protein>
    <submittedName>
        <fullName evidence="4">GDSL-type esterase/lipase family protein</fullName>
    </submittedName>
</protein>
<comment type="similarity">
    <text evidence="1">Belongs to the 'GDSL' lipolytic enzyme family. Platelet-activating factor acetylhydrolase IB beta/gamma subunits subfamily.</text>
</comment>
<dbReference type="InterPro" id="IPR013830">
    <property type="entry name" value="SGNH_hydro"/>
</dbReference>
<evidence type="ECO:0000256" key="2">
    <source>
        <dbReference type="SAM" id="SignalP"/>
    </source>
</evidence>
<dbReference type="InterPro" id="IPR036514">
    <property type="entry name" value="SGNH_hydro_sf"/>
</dbReference>
<sequence length="376" mass="40761">MTIRSFLLLGLCASLSLVGTTVAADPSVGIPRAGNAKFYRLHSEFLKRAGEGRVGVLFLGDSITEQWANVPSLWESAWGQYDPANFGIGGDRTEYIIWRIEEHELDNISPAAVVLLAGTNNTAENSAAEISAAMRKMVALIQEKLPDTKILLLAIFPRGPRVQGNGVVDPWELRMAKINEINADLATLDDGDRVRFLDLGPAFQNEDGTIPDRIMPDQLHLSEAGYEIWIEQMSPLLAEMVGDYEATHQGRAVNLSTRARLGADQDTVVAGLVVRGGRKDFLIRAVGPTLSNFGVTDSHPDPRMVIRDEHNEIVATNDRWDSNLSTSSSQVGAFPLNPGSNDALARVTLDPGAYTVEVTGPAGTTGNVLVECYELP</sequence>
<dbReference type="Gene3D" id="3.40.50.1110">
    <property type="entry name" value="SGNH hydrolase"/>
    <property type="match status" value="1"/>
</dbReference>
<dbReference type="KEGG" id="slom:PXH66_10175"/>
<feature type="signal peptide" evidence="2">
    <location>
        <begin position="1"/>
        <end position="23"/>
    </location>
</feature>
<keyword evidence="5" id="KW-1185">Reference proteome</keyword>
<gene>
    <name evidence="4" type="ORF">PXH66_10175</name>
</gene>
<proteinExistence type="inferred from homology"/>
<dbReference type="GO" id="GO:0016788">
    <property type="term" value="F:hydrolase activity, acting on ester bonds"/>
    <property type="evidence" value="ECO:0007669"/>
    <property type="project" value="UniProtKB-ARBA"/>
</dbReference>
<dbReference type="AlphaFoldDB" id="A0AAF0CSH2"/>
<keyword evidence="2" id="KW-0732">Signal</keyword>
<feature type="domain" description="SGNH hydrolase-type esterase" evidence="3">
    <location>
        <begin position="58"/>
        <end position="228"/>
    </location>
</feature>
<evidence type="ECO:0000256" key="1">
    <source>
        <dbReference type="ARBA" id="ARBA00038184"/>
    </source>
</evidence>
<evidence type="ECO:0000313" key="5">
    <source>
        <dbReference type="Proteomes" id="UP001218638"/>
    </source>
</evidence>
<evidence type="ECO:0000313" key="4">
    <source>
        <dbReference type="EMBL" id="WED67218.1"/>
    </source>
</evidence>
<dbReference type="EMBL" id="CP119075">
    <property type="protein sequence ID" value="WED67218.1"/>
    <property type="molecule type" value="Genomic_DNA"/>
</dbReference>
<reference evidence="4" key="1">
    <citation type="submission" date="2023-03" db="EMBL/GenBank/DDBJ databases">
        <title>Lomoglobus Profundus gen. nov., sp. nov., a novel member of the phylum Verrucomicrobia, isolated from deep-marine sediment of South China Sea.</title>
        <authorList>
            <person name="Ahmad T."/>
            <person name="Ishaq S.E."/>
            <person name="Wang F."/>
        </authorList>
    </citation>
    <scope>NUCLEOTIDE SEQUENCE</scope>
    <source>
        <strain evidence="4">LMO-M01</strain>
    </source>
</reference>
<name>A0AAF0CSH2_9BACT</name>
<evidence type="ECO:0000259" key="3">
    <source>
        <dbReference type="Pfam" id="PF13472"/>
    </source>
</evidence>
<accession>A0AAF0CSH2</accession>
<dbReference type="RefSeq" id="WP_330931481.1">
    <property type="nucleotide sequence ID" value="NZ_CP119075.1"/>
</dbReference>
<feature type="chain" id="PRO_5042194708" evidence="2">
    <location>
        <begin position="24"/>
        <end position="376"/>
    </location>
</feature>